<feature type="transmembrane region" description="Helical" evidence="1">
    <location>
        <begin position="69"/>
        <end position="90"/>
    </location>
</feature>
<sequence>MDEGKIDILDARTLRLDEGYKDHDKRLRDLERNQYADYQWRKSTDLSLASINTKLETLLSADGKTYSTIKISIITGIISAMLGYAVRGLLG</sequence>
<keyword evidence="1" id="KW-0812">Transmembrane</keyword>
<name>A0AA49X3U0_9VIRU</name>
<evidence type="ECO:0000313" key="2">
    <source>
        <dbReference type="EMBL" id="WLJ25835.1"/>
    </source>
</evidence>
<keyword evidence="1" id="KW-1133">Transmembrane helix</keyword>
<accession>A0AA49X3U0</accession>
<reference evidence="2" key="1">
    <citation type="submission" date="2023-04" db="EMBL/GenBank/DDBJ databases">
        <title>The human skin virome in hidradenitis suppurativa patients.</title>
        <authorList>
            <person name="Jansen D."/>
        </authorList>
    </citation>
    <scope>NUCLEOTIDE SEQUENCE</scope>
    <source>
        <strain evidence="2">VC3_JansenPhageG</strain>
    </source>
</reference>
<proteinExistence type="predicted"/>
<keyword evidence="1" id="KW-0472">Membrane</keyword>
<dbReference type="EMBL" id="OQ890317">
    <property type="protein sequence ID" value="WLJ25835.1"/>
    <property type="molecule type" value="Genomic_DNA"/>
</dbReference>
<evidence type="ECO:0000256" key="1">
    <source>
        <dbReference type="SAM" id="Phobius"/>
    </source>
</evidence>
<organism evidence="2">
    <name type="scientific">Firmicutes phage HS10</name>
    <dbReference type="NCBI Taxonomy" id="3056392"/>
    <lineage>
        <taxon>Viruses</taxon>
    </lineage>
</organism>
<protein>
    <submittedName>
        <fullName evidence="2">Hemolysin</fullName>
    </submittedName>
</protein>